<evidence type="ECO:0000256" key="1">
    <source>
        <dbReference type="SAM" id="SignalP"/>
    </source>
</evidence>
<dbReference type="OrthoDB" id="7918484at2"/>
<protein>
    <submittedName>
        <fullName evidence="2">Raffinose/stachyose/melibiose transport system substrate-binding protein</fullName>
    </submittedName>
</protein>
<sequence length="431" mass="45720">MKKRTHRRGRRPAATAAMLLISAAALAGCQSASSSDGPVTVRFAVETGFGKTSPYAQIIDGFNKSNTQNIKVELTEIPTDSYFQTVRTMFQAGNAPDVVWGSPGTGAANALGVFAQAGQLVDLSKEQWASASVPDSAHDLYYVDGKLIGVPVDVAPIPQVVNATAYKSLHLDFAKTYDQLLQQCAAVRKAGRTSLLGLAGSQPTNTGLMGLELAASRVYAKDPDWNQKRASGQVTFAGSQEWRDTLQAVVDLHKQGCFQGGAEGGTPETVTPEFTKGKILGIFAPASIATDLGSLAPTSQISVAVFPGTTERDTFLFASPSNALSINASSKHVDAAKALLEYWMQPQQLDKFAALSGNVSLTSVLHGRPVSKKYAGLATYLTDPARNAPLPSLFWPNPDIYNKLGVGIQGLLTGQAEVDKVLQDMDAAWQS</sequence>
<evidence type="ECO:0000313" key="2">
    <source>
        <dbReference type="EMBL" id="TDO47127.1"/>
    </source>
</evidence>
<organism evidence="2 3">
    <name type="scientific">Kribbella caucasensis</name>
    <dbReference type="NCBI Taxonomy" id="2512215"/>
    <lineage>
        <taxon>Bacteria</taxon>
        <taxon>Bacillati</taxon>
        <taxon>Actinomycetota</taxon>
        <taxon>Actinomycetes</taxon>
        <taxon>Propionibacteriales</taxon>
        <taxon>Kribbellaceae</taxon>
        <taxon>Kribbella</taxon>
    </lineage>
</organism>
<accession>A0A4R6KFV5</accession>
<feature type="signal peptide" evidence="1">
    <location>
        <begin position="1"/>
        <end position="27"/>
    </location>
</feature>
<name>A0A4R6KFV5_9ACTN</name>
<evidence type="ECO:0000313" key="3">
    <source>
        <dbReference type="Proteomes" id="UP000295388"/>
    </source>
</evidence>
<proteinExistence type="predicted"/>
<dbReference type="InterPro" id="IPR050490">
    <property type="entry name" value="Bact_solute-bd_prot1"/>
</dbReference>
<dbReference type="Pfam" id="PF13416">
    <property type="entry name" value="SBP_bac_8"/>
    <property type="match status" value="1"/>
</dbReference>
<dbReference type="InterPro" id="IPR006059">
    <property type="entry name" value="SBP"/>
</dbReference>
<dbReference type="RefSeq" id="WP_133801521.1">
    <property type="nucleotide sequence ID" value="NZ_SNWQ01000009.1"/>
</dbReference>
<dbReference type="PANTHER" id="PTHR43649:SF12">
    <property type="entry name" value="DIACETYLCHITOBIOSE BINDING PROTEIN DASA"/>
    <property type="match status" value="1"/>
</dbReference>
<dbReference type="PANTHER" id="PTHR43649">
    <property type="entry name" value="ARABINOSE-BINDING PROTEIN-RELATED"/>
    <property type="match status" value="1"/>
</dbReference>
<dbReference type="EMBL" id="SNWQ01000009">
    <property type="protein sequence ID" value="TDO47127.1"/>
    <property type="molecule type" value="Genomic_DNA"/>
</dbReference>
<keyword evidence="1" id="KW-0732">Signal</keyword>
<dbReference type="AlphaFoldDB" id="A0A4R6KFV5"/>
<reference evidence="2 3" key="1">
    <citation type="submission" date="2019-03" db="EMBL/GenBank/DDBJ databases">
        <title>Genomic Encyclopedia of Type Strains, Phase III (KMG-III): the genomes of soil and plant-associated and newly described type strains.</title>
        <authorList>
            <person name="Whitman W."/>
        </authorList>
    </citation>
    <scope>NUCLEOTIDE SEQUENCE [LARGE SCALE GENOMIC DNA]</scope>
    <source>
        <strain evidence="2 3">VKM Ac-2527</strain>
    </source>
</reference>
<gene>
    <name evidence="2" type="ORF">EV643_10917</name>
</gene>
<dbReference type="SUPFAM" id="SSF53850">
    <property type="entry name" value="Periplasmic binding protein-like II"/>
    <property type="match status" value="1"/>
</dbReference>
<keyword evidence="3" id="KW-1185">Reference proteome</keyword>
<dbReference type="Proteomes" id="UP000295388">
    <property type="component" value="Unassembled WGS sequence"/>
</dbReference>
<comment type="caution">
    <text evidence="2">The sequence shown here is derived from an EMBL/GenBank/DDBJ whole genome shotgun (WGS) entry which is preliminary data.</text>
</comment>
<feature type="chain" id="PRO_5039632162" evidence="1">
    <location>
        <begin position="28"/>
        <end position="431"/>
    </location>
</feature>
<dbReference type="Gene3D" id="3.40.190.10">
    <property type="entry name" value="Periplasmic binding protein-like II"/>
    <property type="match status" value="2"/>
</dbReference>
<dbReference type="PROSITE" id="PS51257">
    <property type="entry name" value="PROKAR_LIPOPROTEIN"/>
    <property type="match status" value="1"/>
</dbReference>